<dbReference type="AlphaFoldDB" id="M7B881"/>
<dbReference type="EMBL" id="KB536464">
    <property type="protein sequence ID" value="EMP33324.1"/>
    <property type="molecule type" value="Genomic_DNA"/>
</dbReference>
<accession>M7B881</accession>
<keyword evidence="2" id="KW-1185">Reference proteome</keyword>
<evidence type="ECO:0000313" key="2">
    <source>
        <dbReference type="Proteomes" id="UP000031443"/>
    </source>
</evidence>
<evidence type="ECO:0000313" key="1">
    <source>
        <dbReference type="EMBL" id="EMP33324.1"/>
    </source>
</evidence>
<organism evidence="1 2">
    <name type="scientific">Chelonia mydas</name>
    <name type="common">Green sea-turtle</name>
    <name type="synonym">Chelonia agassizi</name>
    <dbReference type="NCBI Taxonomy" id="8469"/>
    <lineage>
        <taxon>Eukaryota</taxon>
        <taxon>Metazoa</taxon>
        <taxon>Chordata</taxon>
        <taxon>Craniata</taxon>
        <taxon>Vertebrata</taxon>
        <taxon>Euteleostomi</taxon>
        <taxon>Archelosauria</taxon>
        <taxon>Testudinata</taxon>
        <taxon>Testudines</taxon>
        <taxon>Cryptodira</taxon>
        <taxon>Durocryptodira</taxon>
        <taxon>Americhelydia</taxon>
        <taxon>Chelonioidea</taxon>
        <taxon>Cheloniidae</taxon>
        <taxon>Chelonia</taxon>
    </lineage>
</organism>
<dbReference type="Proteomes" id="UP000031443">
    <property type="component" value="Unassembled WGS sequence"/>
</dbReference>
<protein>
    <submittedName>
        <fullName evidence="1">Uncharacterized protein</fullName>
    </submittedName>
</protein>
<sequence>MARLHSKLLYGKPGCDSRLSCGLRHFLQNPLAGNSELGPWELLEAAASTSLWLAMANRSHWKLWVAVPVDGQYKTNCHMACQRITPMGRRLSATALESQAGTSHEDTATA</sequence>
<reference evidence="2" key="1">
    <citation type="journal article" date="2013" name="Nat. Genet.">
        <title>The draft genomes of soft-shell turtle and green sea turtle yield insights into the development and evolution of the turtle-specific body plan.</title>
        <authorList>
            <person name="Wang Z."/>
            <person name="Pascual-Anaya J."/>
            <person name="Zadissa A."/>
            <person name="Li W."/>
            <person name="Niimura Y."/>
            <person name="Huang Z."/>
            <person name="Li C."/>
            <person name="White S."/>
            <person name="Xiong Z."/>
            <person name="Fang D."/>
            <person name="Wang B."/>
            <person name="Ming Y."/>
            <person name="Chen Y."/>
            <person name="Zheng Y."/>
            <person name="Kuraku S."/>
            <person name="Pignatelli M."/>
            <person name="Herrero J."/>
            <person name="Beal K."/>
            <person name="Nozawa M."/>
            <person name="Li Q."/>
            <person name="Wang J."/>
            <person name="Zhang H."/>
            <person name="Yu L."/>
            <person name="Shigenobu S."/>
            <person name="Wang J."/>
            <person name="Liu J."/>
            <person name="Flicek P."/>
            <person name="Searle S."/>
            <person name="Wang J."/>
            <person name="Kuratani S."/>
            <person name="Yin Y."/>
            <person name="Aken B."/>
            <person name="Zhang G."/>
            <person name="Irie N."/>
        </authorList>
    </citation>
    <scope>NUCLEOTIDE SEQUENCE [LARGE SCALE GENOMIC DNA]</scope>
</reference>
<gene>
    <name evidence="1" type="ORF">UY3_09554</name>
</gene>
<proteinExistence type="predicted"/>
<name>M7B881_CHEMY</name>